<dbReference type="AlphaFoldDB" id="A0AAV7SKN5"/>
<organism evidence="2 3">
    <name type="scientific">Pleurodeles waltl</name>
    <name type="common">Iberian ribbed newt</name>
    <dbReference type="NCBI Taxonomy" id="8319"/>
    <lineage>
        <taxon>Eukaryota</taxon>
        <taxon>Metazoa</taxon>
        <taxon>Chordata</taxon>
        <taxon>Craniata</taxon>
        <taxon>Vertebrata</taxon>
        <taxon>Euteleostomi</taxon>
        <taxon>Amphibia</taxon>
        <taxon>Batrachia</taxon>
        <taxon>Caudata</taxon>
        <taxon>Salamandroidea</taxon>
        <taxon>Salamandridae</taxon>
        <taxon>Pleurodelinae</taxon>
        <taxon>Pleurodeles</taxon>
    </lineage>
</organism>
<keyword evidence="3" id="KW-1185">Reference proteome</keyword>
<feature type="compositionally biased region" description="Basic residues" evidence="1">
    <location>
        <begin position="14"/>
        <end position="28"/>
    </location>
</feature>
<accession>A0AAV7SKN5</accession>
<feature type="compositionally biased region" description="Basic residues" evidence="1">
    <location>
        <begin position="67"/>
        <end position="76"/>
    </location>
</feature>
<evidence type="ECO:0000256" key="1">
    <source>
        <dbReference type="SAM" id="MobiDB-lite"/>
    </source>
</evidence>
<feature type="region of interest" description="Disordered" evidence="1">
    <location>
        <begin position="1"/>
        <end position="102"/>
    </location>
</feature>
<gene>
    <name evidence="2" type="ORF">NDU88_005045</name>
</gene>
<name>A0AAV7SKN5_PLEWA</name>
<comment type="caution">
    <text evidence="2">The sequence shown here is derived from an EMBL/GenBank/DDBJ whole genome shotgun (WGS) entry which is preliminary data.</text>
</comment>
<feature type="compositionally biased region" description="Basic and acidic residues" evidence="1">
    <location>
        <begin position="77"/>
        <end position="92"/>
    </location>
</feature>
<sequence>MPPGHRQFSGGPRRPGRGRPPTSRRHPQTTHPLRAPRLSGRLLTPLWSSNHRGIAPQGRPGSGVRPLPRHSARHQTSRPDPRSRRPPHEVRSRPNRFQGCTGPGPTACKAMLLHCTLNRRRISRVRRGALAARVCHAQQLGHTPQAY</sequence>
<proteinExistence type="predicted"/>
<evidence type="ECO:0000313" key="3">
    <source>
        <dbReference type="Proteomes" id="UP001066276"/>
    </source>
</evidence>
<dbReference type="Proteomes" id="UP001066276">
    <property type="component" value="Chromosome 4_2"/>
</dbReference>
<reference evidence="2" key="1">
    <citation type="journal article" date="2022" name="bioRxiv">
        <title>Sequencing and chromosome-scale assembly of the giantPleurodeles waltlgenome.</title>
        <authorList>
            <person name="Brown T."/>
            <person name="Elewa A."/>
            <person name="Iarovenko S."/>
            <person name="Subramanian E."/>
            <person name="Araus A.J."/>
            <person name="Petzold A."/>
            <person name="Susuki M."/>
            <person name="Suzuki K.-i.T."/>
            <person name="Hayashi T."/>
            <person name="Toyoda A."/>
            <person name="Oliveira C."/>
            <person name="Osipova E."/>
            <person name="Leigh N.D."/>
            <person name="Simon A."/>
            <person name="Yun M.H."/>
        </authorList>
    </citation>
    <scope>NUCLEOTIDE SEQUENCE</scope>
    <source>
        <strain evidence="2">20211129_DDA</strain>
        <tissue evidence="2">Liver</tissue>
    </source>
</reference>
<protein>
    <submittedName>
        <fullName evidence="2">Uncharacterized protein</fullName>
    </submittedName>
</protein>
<dbReference type="EMBL" id="JANPWB010000008">
    <property type="protein sequence ID" value="KAJ1164610.1"/>
    <property type="molecule type" value="Genomic_DNA"/>
</dbReference>
<evidence type="ECO:0000313" key="2">
    <source>
        <dbReference type="EMBL" id="KAJ1164610.1"/>
    </source>
</evidence>